<sequence length="272" mass="31155">MLKHILFILLFVILNSYALYYPSNPNIPSMNKIKYDYQLPFDLIDLKTKTKDNEIVHLYYGIHPNSSQLLVLFQSNAGCFLDRLFLLKSFYSKFNISVGILSYRGYGNSTGKPSEQGFIEDALASLSHLSKDGIPIQNITIIGRSIGVGVALSVAQILPIKKLILENGFTNLVDFLPNLQNNEVMIRDPWLNEQKIETINKKTSILFLLSEGDEIVPPWMTRKMEMKARSMGIQTKLVSFPGARHMQLPYYDNYYRVIKEFLIEQNQGDFSK</sequence>
<dbReference type="PANTHER" id="PTHR12277">
    <property type="entry name" value="ALPHA/BETA HYDROLASE DOMAIN-CONTAINING PROTEIN"/>
    <property type="match status" value="1"/>
</dbReference>
<dbReference type="EMBL" id="BDEQ01000001">
    <property type="protein sequence ID" value="GAT91868.1"/>
    <property type="molecule type" value="Genomic_DNA"/>
</dbReference>
<dbReference type="VEuPathDB" id="AmoebaDB:KM1_132170"/>
<evidence type="ECO:0000313" key="3">
    <source>
        <dbReference type="Proteomes" id="UP000078387"/>
    </source>
</evidence>
<dbReference type="GO" id="GO:0016020">
    <property type="term" value="C:membrane"/>
    <property type="evidence" value="ECO:0007669"/>
    <property type="project" value="TreeGrafter"/>
</dbReference>
<proteinExistence type="predicted"/>
<accession>A0A5K1V1D9</accession>
<name>A0A5K1V1D9_ENTHI</name>
<evidence type="ECO:0000256" key="1">
    <source>
        <dbReference type="SAM" id="SignalP"/>
    </source>
</evidence>
<dbReference type="InterPro" id="IPR029058">
    <property type="entry name" value="AB_hydrolase_fold"/>
</dbReference>
<evidence type="ECO:0000313" key="2">
    <source>
        <dbReference type="EMBL" id="GAT91868.1"/>
    </source>
</evidence>
<dbReference type="SUPFAM" id="SSF53474">
    <property type="entry name" value="alpha/beta-Hydrolases"/>
    <property type="match status" value="1"/>
</dbReference>
<evidence type="ECO:0008006" key="4">
    <source>
        <dbReference type="Google" id="ProtNLM"/>
    </source>
</evidence>
<feature type="chain" id="PRO_5023851196" description="Protein bem46" evidence="1">
    <location>
        <begin position="19"/>
        <end position="272"/>
    </location>
</feature>
<dbReference type="VEuPathDB" id="AmoebaDB:EHI8A_201830"/>
<dbReference type="VEuPathDB" id="AmoebaDB:EHI5A_109970"/>
<dbReference type="GO" id="GO:0008474">
    <property type="term" value="F:palmitoyl-(protein) hydrolase activity"/>
    <property type="evidence" value="ECO:0007669"/>
    <property type="project" value="TreeGrafter"/>
</dbReference>
<dbReference type="VEuPathDB" id="AmoebaDB:EHI_011810"/>
<dbReference type="Proteomes" id="UP000078387">
    <property type="component" value="Unassembled WGS sequence"/>
</dbReference>
<dbReference type="Gene3D" id="3.40.50.1820">
    <property type="entry name" value="alpha/beta hydrolase"/>
    <property type="match status" value="1"/>
</dbReference>
<organism evidence="2 3">
    <name type="scientific">Entamoeba histolytica</name>
    <dbReference type="NCBI Taxonomy" id="5759"/>
    <lineage>
        <taxon>Eukaryota</taxon>
        <taxon>Amoebozoa</taxon>
        <taxon>Evosea</taxon>
        <taxon>Archamoebae</taxon>
        <taxon>Mastigamoebida</taxon>
        <taxon>Entamoebidae</taxon>
        <taxon>Entamoeba</taxon>
    </lineage>
</organism>
<gene>
    <name evidence="2" type="ORF">CL6EHI_011810</name>
</gene>
<dbReference type="AlphaFoldDB" id="A0A5K1V1D9"/>
<keyword evidence="1" id="KW-0732">Signal</keyword>
<dbReference type="OMA" id="TPERYHI"/>
<comment type="caution">
    <text evidence="2">The sequence shown here is derived from an EMBL/GenBank/DDBJ whole genome shotgun (WGS) entry which is preliminary data.</text>
</comment>
<dbReference type="VEuPathDB" id="AmoebaDB:EHI7A_071880"/>
<dbReference type="PANTHER" id="PTHR12277:SF81">
    <property type="entry name" value="PROTEIN ABHD13"/>
    <property type="match status" value="1"/>
</dbReference>
<feature type="signal peptide" evidence="1">
    <location>
        <begin position="1"/>
        <end position="18"/>
    </location>
</feature>
<reference evidence="2 3" key="1">
    <citation type="submission" date="2016-05" db="EMBL/GenBank/DDBJ databases">
        <title>First whole genome sequencing of Entamoeba histolytica HM1:IMSS-clone-6.</title>
        <authorList>
            <person name="Mukherjee Avik.K."/>
            <person name="Izumyama S."/>
            <person name="Nakada-Tsukui K."/>
            <person name="Nozaki T."/>
        </authorList>
    </citation>
    <scope>NUCLEOTIDE SEQUENCE [LARGE SCALE GENOMIC DNA]</scope>
    <source>
        <strain evidence="2 3">HM1:IMSS clone 6</strain>
    </source>
</reference>
<protein>
    <recommendedName>
        <fullName evidence="4">Protein bem46</fullName>
    </recommendedName>
</protein>